<name>J9CFJ9_9ZZZZ</name>
<comment type="caution">
    <text evidence="1">The sequence shown here is derived from an EMBL/GenBank/DDBJ whole genome shotgun (WGS) entry which is preliminary data.</text>
</comment>
<dbReference type="AlphaFoldDB" id="J9CFJ9"/>
<evidence type="ECO:0000313" key="1">
    <source>
        <dbReference type="EMBL" id="EJW98800.1"/>
    </source>
</evidence>
<organism evidence="1">
    <name type="scientific">gut metagenome</name>
    <dbReference type="NCBI Taxonomy" id="749906"/>
    <lineage>
        <taxon>unclassified sequences</taxon>
        <taxon>metagenomes</taxon>
        <taxon>organismal metagenomes</taxon>
    </lineage>
</organism>
<reference evidence="1" key="1">
    <citation type="journal article" date="2012" name="PLoS ONE">
        <title>Gene sets for utilization of primary and secondary nutrition supplies in the distal gut of endangered iberian lynx.</title>
        <authorList>
            <person name="Alcaide M."/>
            <person name="Messina E."/>
            <person name="Richter M."/>
            <person name="Bargiela R."/>
            <person name="Peplies J."/>
            <person name="Huws S.A."/>
            <person name="Newbold C.J."/>
            <person name="Golyshin P.N."/>
            <person name="Simon M.A."/>
            <person name="Lopez G."/>
            <person name="Yakimov M.M."/>
            <person name="Ferrer M."/>
        </authorList>
    </citation>
    <scope>NUCLEOTIDE SEQUENCE</scope>
</reference>
<gene>
    <name evidence="1" type="ORF">EVA_13092</name>
</gene>
<dbReference type="EMBL" id="AMCI01004092">
    <property type="protein sequence ID" value="EJW98800.1"/>
    <property type="molecule type" value="Genomic_DNA"/>
</dbReference>
<sequence>MQTILEFQDREAYESQPIQSDGTFTRQSQSMTDFFKGMVLMVPIP</sequence>
<protein>
    <submittedName>
        <fullName evidence="1">Uncharacterized protein</fullName>
    </submittedName>
</protein>
<proteinExistence type="predicted"/>
<accession>J9CFJ9</accession>
<feature type="non-terminal residue" evidence="1">
    <location>
        <position position="45"/>
    </location>
</feature>